<reference evidence="1" key="1">
    <citation type="journal article" date="2012" name="Nat. Biotechnol.">
        <title>Reference genome sequence of the model plant Setaria.</title>
        <authorList>
            <person name="Bennetzen J.L."/>
            <person name="Schmutz J."/>
            <person name="Wang H."/>
            <person name="Percifield R."/>
            <person name="Hawkins J."/>
            <person name="Pontaroli A.C."/>
            <person name="Estep M."/>
            <person name="Feng L."/>
            <person name="Vaughn J.N."/>
            <person name="Grimwood J."/>
            <person name="Jenkins J."/>
            <person name="Barry K."/>
            <person name="Lindquist E."/>
            <person name="Hellsten U."/>
            <person name="Deshpande S."/>
            <person name="Wang X."/>
            <person name="Wu X."/>
            <person name="Mitros T."/>
            <person name="Triplett J."/>
            <person name="Yang X."/>
            <person name="Ye C.Y."/>
            <person name="Mauro-Herrera M."/>
            <person name="Wang L."/>
            <person name="Li P."/>
            <person name="Sharma M."/>
            <person name="Sharma R."/>
            <person name="Ronald P.C."/>
            <person name="Panaud O."/>
            <person name="Kellogg E.A."/>
            <person name="Brutnell T.P."/>
            <person name="Doust A.N."/>
            <person name="Tuskan G.A."/>
            <person name="Rokhsar D."/>
            <person name="Devos K.M."/>
        </authorList>
    </citation>
    <scope>NUCLEOTIDE SEQUENCE [LARGE SCALE GENOMIC DNA]</scope>
    <source>
        <strain evidence="1">Yugu1</strain>
    </source>
</reference>
<dbReference type="EMBL" id="CM003531">
    <property type="protein sequence ID" value="RCV20930.1"/>
    <property type="molecule type" value="Genomic_DNA"/>
</dbReference>
<proteinExistence type="predicted"/>
<name>A0A368QUG9_SETIT</name>
<protein>
    <recommendedName>
        <fullName evidence="2">Reverse transcriptase zinc-binding domain-containing protein</fullName>
    </recommendedName>
</protein>
<dbReference type="AlphaFoldDB" id="A0A368QUG9"/>
<evidence type="ECO:0008006" key="2">
    <source>
        <dbReference type="Google" id="ProtNLM"/>
    </source>
</evidence>
<dbReference type="OrthoDB" id="684052at2759"/>
<accession>A0A368QUG9</accession>
<gene>
    <name evidence="1" type="ORF">SETIT_4G097600v2</name>
</gene>
<evidence type="ECO:0000313" key="1">
    <source>
        <dbReference type="EMBL" id="RCV20930.1"/>
    </source>
</evidence>
<sequence>MDLEESCDHIILHCSFASQVWNSLGFQTADATVKLLWTVARPATVPKRQFLAFLLLVSWLLWKQRNDLVFQHQQPNLPRFWIQCRDEARLWSLRFKPEEQFVTDAWCAMFTSM</sequence>
<reference evidence="1" key="2">
    <citation type="submission" date="2015-07" db="EMBL/GenBank/DDBJ databases">
        <authorList>
            <person name="Noorani M."/>
        </authorList>
    </citation>
    <scope>NUCLEOTIDE SEQUENCE</scope>
    <source>
        <strain evidence="1">Yugu1</strain>
    </source>
</reference>
<organism evidence="1">
    <name type="scientific">Setaria italica</name>
    <name type="common">Foxtail millet</name>
    <name type="synonym">Panicum italicum</name>
    <dbReference type="NCBI Taxonomy" id="4555"/>
    <lineage>
        <taxon>Eukaryota</taxon>
        <taxon>Viridiplantae</taxon>
        <taxon>Streptophyta</taxon>
        <taxon>Embryophyta</taxon>
        <taxon>Tracheophyta</taxon>
        <taxon>Spermatophyta</taxon>
        <taxon>Magnoliopsida</taxon>
        <taxon>Liliopsida</taxon>
        <taxon>Poales</taxon>
        <taxon>Poaceae</taxon>
        <taxon>PACMAD clade</taxon>
        <taxon>Panicoideae</taxon>
        <taxon>Panicodae</taxon>
        <taxon>Paniceae</taxon>
        <taxon>Cenchrinae</taxon>
        <taxon>Setaria</taxon>
    </lineage>
</organism>